<organism evidence="1 2">
    <name type="scientific">Phytophthora cactorum</name>
    <dbReference type="NCBI Taxonomy" id="29920"/>
    <lineage>
        <taxon>Eukaryota</taxon>
        <taxon>Sar</taxon>
        <taxon>Stramenopiles</taxon>
        <taxon>Oomycota</taxon>
        <taxon>Peronosporomycetes</taxon>
        <taxon>Peronosporales</taxon>
        <taxon>Peronosporaceae</taxon>
        <taxon>Phytophthora</taxon>
    </lineage>
</organism>
<proteinExistence type="predicted"/>
<evidence type="ECO:0000313" key="1">
    <source>
        <dbReference type="EMBL" id="KAG3206898.1"/>
    </source>
</evidence>
<reference evidence="1" key="1">
    <citation type="submission" date="2018-05" db="EMBL/GenBank/DDBJ databases">
        <title>Effector identification in a new, highly contiguous assembly of the strawberry crown rot pathogen Phytophthora cactorum.</title>
        <authorList>
            <person name="Armitage A.D."/>
            <person name="Nellist C.F."/>
            <person name="Bates H."/>
            <person name="Vickerstaff R.J."/>
            <person name="Harrison R.J."/>
        </authorList>
    </citation>
    <scope>NUCLEOTIDE SEQUENCE</scope>
    <source>
        <strain evidence="1">P421</strain>
    </source>
</reference>
<dbReference type="Proteomes" id="UP000760860">
    <property type="component" value="Unassembled WGS sequence"/>
</dbReference>
<dbReference type="VEuPathDB" id="FungiDB:PC110_g5956"/>
<gene>
    <name evidence="1" type="ORF">PC129_g21620</name>
</gene>
<dbReference type="AlphaFoldDB" id="A0A8T1H588"/>
<name>A0A8T1H588_9STRA</name>
<accession>A0A8T1H588</accession>
<protein>
    <submittedName>
        <fullName evidence="1">Uncharacterized protein</fullName>
    </submittedName>
</protein>
<dbReference type="EMBL" id="RCMV01001778">
    <property type="protein sequence ID" value="KAG3206898.1"/>
    <property type="molecule type" value="Genomic_DNA"/>
</dbReference>
<comment type="caution">
    <text evidence="1">The sequence shown here is derived from an EMBL/GenBank/DDBJ whole genome shotgun (WGS) entry which is preliminary data.</text>
</comment>
<evidence type="ECO:0000313" key="2">
    <source>
        <dbReference type="Proteomes" id="UP000760860"/>
    </source>
</evidence>
<sequence>MIKIARTFAWEDIGEDLLKVLGGRKFTRPRGNGASDMEMLLLVTGGLDDGVAKQALINASMAREDYVIRSREAVEVLWSAVRSGDTQTVDLITTRIQEKEPHELGHFVGVFSHYINDYGEVSELHVLKTIASKRKEWLKQEMEKLDKNFCKVRISLVRLDGTIQKFSGPREAKEQAKWRVREGQKECSFTAQAGEDINPFVTFTKTRKWFEDSQVKPAQYKEELARLSESY</sequence>